<accession>A0A1B0GPN8</accession>
<proteinExistence type="predicted"/>
<dbReference type="Proteomes" id="UP000092462">
    <property type="component" value="Unassembled WGS sequence"/>
</dbReference>
<keyword evidence="2" id="KW-1185">Reference proteome</keyword>
<name>A0A1B0GPN8_PHLPP</name>
<evidence type="ECO:0000313" key="1">
    <source>
        <dbReference type="EnsemblMetazoa" id="PPAI007244-PA"/>
    </source>
</evidence>
<reference evidence="1" key="1">
    <citation type="submission" date="2022-08" db="UniProtKB">
        <authorList>
            <consortium name="EnsemblMetazoa"/>
        </authorList>
    </citation>
    <scope>IDENTIFICATION</scope>
    <source>
        <strain evidence="1">Israel</strain>
    </source>
</reference>
<dbReference type="EnsemblMetazoa" id="PPAI007244-RA">
    <property type="protein sequence ID" value="PPAI007244-PA"/>
    <property type="gene ID" value="PPAI007244"/>
</dbReference>
<dbReference type="AlphaFoldDB" id="A0A1B0GPN8"/>
<organism evidence="1 2">
    <name type="scientific">Phlebotomus papatasi</name>
    <name type="common">Sandfly</name>
    <dbReference type="NCBI Taxonomy" id="29031"/>
    <lineage>
        <taxon>Eukaryota</taxon>
        <taxon>Metazoa</taxon>
        <taxon>Ecdysozoa</taxon>
        <taxon>Arthropoda</taxon>
        <taxon>Hexapoda</taxon>
        <taxon>Insecta</taxon>
        <taxon>Pterygota</taxon>
        <taxon>Neoptera</taxon>
        <taxon>Endopterygota</taxon>
        <taxon>Diptera</taxon>
        <taxon>Nematocera</taxon>
        <taxon>Psychodoidea</taxon>
        <taxon>Psychodidae</taxon>
        <taxon>Phlebotomus</taxon>
        <taxon>Phlebotomus</taxon>
    </lineage>
</organism>
<dbReference type="VEuPathDB" id="VectorBase:PPAI007244"/>
<evidence type="ECO:0000313" key="2">
    <source>
        <dbReference type="Proteomes" id="UP000092462"/>
    </source>
</evidence>
<protein>
    <submittedName>
        <fullName evidence="1">Uncharacterized protein</fullName>
    </submittedName>
</protein>
<dbReference type="EMBL" id="AJVK01059892">
    <property type="status" value="NOT_ANNOTATED_CDS"/>
    <property type="molecule type" value="Genomic_DNA"/>
</dbReference>
<sequence>MAYDFTMVHRAGNKMAHVDCLSRAPVEPPVEKDEVIILSVGLEEDDWVAASQLRDPVVSRIRDVLKGEGPRKYSKGDLVLLRYNPQATGSSRKLMPRYRGPYEVQKVLERDRYVIADTAVTQITQKRFPPTMYSAEKLIKFMEPSVANSKFLLILLMLPSTRARKMLFSSRHLFPRGVM</sequence>
<dbReference type="VEuPathDB" id="VectorBase:PPAPM1_001876"/>